<keyword evidence="2" id="KW-1185">Reference proteome</keyword>
<reference evidence="1 2" key="1">
    <citation type="submission" date="2024-02" db="EMBL/GenBank/DDBJ databases">
        <title>Chromosome-level genome assembly of the Eurasian Minnow (Phoxinus phoxinus).</title>
        <authorList>
            <person name="Oriowo T.O."/>
            <person name="Martin S."/>
            <person name="Stange M."/>
            <person name="Chrysostomakis Y."/>
            <person name="Brown T."/>
            <person name="Winkler S."/>
            <person name="Kukowka S."/>
            <person name="Myers E.W."/>
            <person name="Bohne A."/>
        </authorList>
    </citation>
    <scope>NUCLEOTIDE SEQUENCE [LARGE SCALE GENOMIC DNA]</scope>
    <source>
        <strain evidence="1">ZFMK-TIS-60720</strain>
        <tissue evidence="1">Whole Organism</tissue>
    </source>
</reference>
<dbReference type="EMBL" id="JAYKXH010000021">
    <property type="protein sequence ID" value="KAK7130477.1"/>
    <property type="molecule type" value="Genomic_DNA"/>
</dbReference>
<sequence length="77" mass="8562">MTNPTSMRHNGRSSWPLLFGEDPTDFYKTCFDCDDNEDISHIGIGILTVIPEDSATVPYSLPYSTPHQDATTTTIIL</sequence>
<evidence type="ECO:0000313" key="2">
    <source>
        <dbReference type="Proteomes" id="UP001364617"/>
    </source>
</evidence>
<dbReference type="AlphaFoldDB" id="A0AAN9GV32"/>
<dbReference type="Proteomes" id="UP001364617">
    <property type="component" value="Unassembled WGS sequence"/>
</dbReference>
<evidence type="ECO:0000313" key="1">
    <source>
        <dbReference type="EMBL" id="KAK7130477.1"/>
    </source>
</evidence>
<organism evidence="1 2">
    <name type="scientific">Phoxinus phoxinus</name>
    <name type="common">Eurasian minnow</name>
    <dbReference type="NCBI Taxonomy" id="58324"/>
    <lineage>
        <taxon>Eukaryota</taxon>
        <taxon>Metazoa</taxon>
        <taxon>Chordata</taxon>
        <taxon>Craniata</taxon>
        <taxon>Vertebrata</taxon>
        <taxon>Euteleostomi</taxon>
        <taxon>Actinopterygii</taxon>
        <taxon>Neopterygii</taxon>
        <taxon>Teleostei</taxon>
        <taxon>Ostariophysi</taxon>
        <taxon>Cypriniformes</taxon>
        <taxon>Leuciscidae</taxon>
        <taxon>Phoxininae</taxon>
        <taxon>Phoxinus</taxon>
    </lineage>
</organism>
<protein>
    <submittedName>
        <fullName evidence="1">Uncharacterized protein</fullName>
    </submittedName>
</protein>
<comment type="caution">
    <text evidence="1">The sequence shown here is derived from an EMBL/GenBank/DDBJ whole genome shotgun (WGS) entry which is preliminary data.</text>
</comment>
<gene>
    <name evidence="1" type="ORF">R3I93_019967</name>
</gene>
<proteinExistence type="predicted"/>
<name>A0AAN9GV32_9TELE</name>
<accession>A0AAN9GV32</accession>